<dbReference type="EMBL" id="UPXZ01000039">
    <property type="protein sequence ID" value="VBB48087.1"/>
    <property type="molecule type" value="Genomic_DNA"/>
</dbReference>
<organism evidence="7">
    <name type="scientific">uncultured Paludibacter sp</name>
    <dbReference type="NCBI Taxonomy" id="497635"/>
    <lineage>
        <taxon>Bacteria</taxon>
        <taxon>Pseudomonadati</taxon>
        <taxon>Bacteroidota</taxon>
        <taxon>Bacteroidia</taxon>
        <taxon>Bacteroidales</taxon>
        <taxon>Paludibacteraceae</taxon>
        <taxon>Paludibacter</taxon>
        <taxon>environmental samples</taxon>
    </lineage>
</organism>
<dbReference type="InterPro" id="IPR006685">
    <property type="entry name" value="MscS_channel_2nd"/>
</dbReference>
<comment type="subcellular location">
    <subcellularLocation>
        <location evidence="1">Membrane</location>
    </subcellularLocation>
</comment>
<reference evidence="7" key="1">
    <citation type="submission" date="2018-07" db="EMBL/GenBank/DDBJ databases">
        <authorList>
            <consortium name="Genoscope - CEA"/>
            <person name="William W."/>
        </authorList>
    </citation>
    <scope>NUCLEOTIDE SEQUENCE</scope>
    <source>
        <strain evidence="7">IK1</strain>
    </source>
</reference>
<evidence type="ECO:0000256" key="5">
    <source>
        <dbReference type="SAM" id="Phobius"/>
    </source>
</evidence>
<dbReference type="InterPro" id="IPR010920">
    <property type="entry name" value="LSM_dom_sf"/>
</dbReference>
<sequence length="360" mass="41327">MTDLINALSSESNGIKSILVIIILFVVSFAILFLINKLVFNRLKKIASRTKNHIDDYIIKLFQSPILWILFSILFMFFAPHFIKRIPSLSFLDNLASIMLPLSVGWLLIQTIRAFSKYFQNKYNMIIDDNLYARSRITQIKMFESIIIFLFAIIFIAIALMSIEGARTLGKSILTSAGVLGIIVGLAAQKTVGQVLSGIQIALTQPVKIDDVVIIEGEYGKIEEIKLTYIVIKIWDERRMIVPIDYFLNNPIENWTNKTANIIGKIYLYVSYNLPLEPIREKLQTLLENNTKWDGRVQSIQVTDSKEWFKEIRIILSSSNSSDNWDLRVEVREKLIDFINENYPNSFATVQFNGKNLTVN</sequence>
<evidence type="ECO:0000256" key="4">
    <source>
        <dbReference type="ARBA" id="ARBA00023136"/>
    </source>
</evidence>
<feature type="transmembrane region" description="Helical" evidence="5">
    <location>
        <begin position="142"/>
        <end position="163"/>
    </location>
</feature>
<feature type="transmembrane region" description="Helical" evidence="5">
    <location>
        <begin position="61"/>
        <end position="83"/>
    </location>
</feature>
<dbReference type="AlphaFoldDB" id="A0A653AJ33"/>
<keyword evidence="3 5" id="KW-1133">Transmembrane helix</keyword>
<gene>
    <name evidence="7" type="ORF">TRIP_D440105</name>
</gene>
<proteinExistence type="predicted"/>
<dbReference type="PANTHER" id="PTHR30566:SF25">
    <property type="entry name" value="INNER MEMBRANE PROTEIN"/>
    <property type="match status" value="1"/>
</dbReference>
<feature type="transmembrane region" description="Helical" evidence="5">
    <location>
        <begin position="95"/>
        <end position="115"/>
    </location>
</feature>
<feature type="domain" description="Mechanosensitive ion channel MscS" evidence="6">
    <location>
        <begin position="191"/>
        <end position="256"/>
    </location>
</feature>
<evidence type="ECO:0000259" key="6">
    <source>
        <dbReference type="Pfam" id="PF00924"/>
    </source>
</evidence>
<feature type="transmembrane region" description="Helical" evidence="5">
    <location>
        <begin position="18"/>
        <end position="40"/>
    </location>
</feature>
<dbReference type="Gene3D" id="2.30.30.60">
    <property type="match status" value="1"/>
</dbReference>
<protein>
    <submittedName>
        <fullName evidence="7">Small-conductance mechanosensitive channel</fullName>
    </submittedName>
</protein>
<dbReference type="PANTHER" id="PTHR30566">
    <property type="entry name" value="YNAI-RELATED MECHANOSENSITIVE ION CHANNEL"/>
    <property type="match status" value="1"/>
</dbReference>
<evidence type="ECO:0000256" key="3">
    <source>
        <dbReference type="ARBA" id="ARBA00022989"/>
    </source>
</evidence>
<dbReference type="GO" id="GO:0008381">
    <property type="term" value="F:mechanosensitive monoatomic ion channel activity"/>
    <property type="evidence" value="ECO:0007669"/>
    <property type="project" value="UniProtKB-ARBA"/>
</dbReference>
<evidence type="ECO:0000313" key="7">
    <source>
        <dbReference type="EMBL" id="VBB48087.1"/>
    </source>
</evidence>
<keyword evidence="2 5" id="KW-0812">Transmembrane</keyword>
<dbReference type="Pfam" id="PF00924">
    <property type="entry name" value="MS_channel_2nd"/>
    <property type="match status" value="1"/>
</dbReference>
<evidence type="ECO:0000256" key="1">
    <source>
        <dbReference type="ARBA" id="ARBA00004370"/>
    </source>
</evidence>
<accession>A0A653AJ33</accession>
<evidence type="ECO:0000256" key="2">
    <source>
        <dbReference type="ARBA" id="ARBA00022692"/>
    </source>
</evidence>
<dbReference type="SUPFAM" id="SSF50182">
    <property type="entry name" value="Sm-like ribonucleoproteins"/>
    <property type="match status" value="1"/>
</dbReference>
<keyword evidence="4 5" id="KW-0472">Membrane</keyword>
<dbReference type="GO" id="GO:0016020">
    <property type="term" value="C:membrane"/>
    <property type="evidence" value="ECO:0007669"/>
    <property type="project" value="UniProtKB-SubCell"/>
</dbReference>
<dbReference type="Gene3D" id="1.10.287.1260">
    <property type="match status" value="1"/>
</dbReference>
<name>A0A653AJ33_9BACT</name>
<dbReference type="InterPro" id="IPR023408">
    <property type="entry name" value="MscS_beta-dom_sf"/>
</dbReference>